<dbReference type="Proteomes" id="UP001596447">
    <property type="component" value="Unassembled WGS sequence"/>
</dbReference>
<evidence type="ECO:0000259" key="13">
    <source>
        <dbReference type="Pfam" id="PF06415"/>
    </source>
</evidence>
<comment type="catalytic activity">
    <reaction evidence="7">
        <text>(2R)-2-phosphoglycerate = (2R)-3-phosphoglycerate</text>
        <dbReference type="Rhea" id="RHEA:15901"/>
        <dbReference type="ChEBI" id="CHEBI:58272"/>
        <dbReference type="ChEBI" id="CHEBI:58289"/>
        <dbReference type="EC" id="5.4.2.12"/>
    </reaction>
</comment>
<evidence type="ECO:0000256" key="3">
    <source>
        <dbReference type="ARBA" id="ARBA00022723"/>
    </source>
</evidence>
<feature type="binding site" evidence="7 10">
    <location>
        <position position="187"/>
    </location>
    <ligand>
        <name>substrate</name>
    </ligand>
</feature>
<evidence type="ECO:0000256" key="8">
    <source>
        <dbReference type="NCBIfam" id="TIGR01307"/>
    </source>
</evidence>
<comment type="caution">
    <text evidence="14">The sequence shown here is derived from an EMBL/GenBank/DDBJ whole genome shotgun (WGS) entry which is preliminary data.</text>
</comment>
<evidence type="ECO:0000256" key="4">
    <source>
        <dbReference type="ARBA" id="ARBA00023152"/>
    </source>
</evidence>
<feature type="binding site" evidence="7 10">
    <location>
        <position position="326"/>
    </location>
    <ligand>
        <name>substrate</name>
    </ligand>
</feature>
<dbReference type="Gene3D" id="3.40.1450.10">
    <property type="entry name" value="BPG-independent phosphoglycerate mutase, domain B"/>
    <property type="match status" value="1"/>
</dbReference>
<comment type="similarity">
    <text evidence="2 7">Belongs to the BPG-independent phosphoglycerate mutase family.</text>
</comment>
<protein>
    <recommendedName>
        <fullName evidence="7 8">2,3-bisphosphoglycerate-independent phosphoglycerate mutase</fullName>
        <shortName evidence="7">BPG-independent PGAM</shortName>
        <shortName evidence="7">Phosphoglyceromutase</shortName>
        <shortName evidence="7">iPGM</shortName>
        <ecNumber evidence="7 8">5.4.2.12</ecNumber>
    </recommendedName>
</protein>
<accession>A0ABD5Z8H8</accession>
<feature type="binding site" evidence="7 11">
    <location>
        <position position="59"/>
    </location>
    <ligand>
        <name>Mn(2+)</name>
        <dbReference type="ChEBI" id="CHEBI:29035"/>
        <label>2</label>
    </ligand>
</feature>
<feature type="binding site" evidence="7 11">
    <location>
        <position position="393"/>
    </location>
    <ligand>
        <name>Mn(2+)</name>
        <dbReference type="ChEBI" id="CHEBI:29035"/>
        <label>1</label>
    </ligand>
</feature>
<proteinExistence type="inferred from homology"/>
<dbReference type="GO" id="GO:0004619">
    <property type="term" value="F:phosphoglycerate mutase activity"/>
    <property type="evidence" value="ECO:0007669"/>
    <property type="project" value="UniProtKB-UniRule"/>
</dbReference>
<reference evidence="14 15" key="1">
    <citation type="journal article" date="2019" name="Int. J. Syst. Evol. Microbiol.">
        <title>The Global Catalogue of Microorganisms (GCM) 10K type strain sequencing project: providing services to taxonomists for standard genome sequencing and annotation.</title>
        <authorList>
            <consortium name="The Broad Institute Genomics Platform"/>
            <consortium name="The Broad Institute Genome Sequencing Center for Infectious Disease"/>
            <person name="Wu L."/>
            <person name="Ma J."/>
        </authorList>
    </citation>
    <scope>NUCLEOTIDE SEQUENCE [LARGE SCALE GENOMIC DNA]</scope>
    <source>
        <strain evidence="14 15">XZGYJ-43</strain>
    </source>
</reference>
<evidence type="ECO:0000256" key="2">
    <source>
        <dbReference type="ARBA" id="ARBA00008819"/>
    </source>
</evidence>
<comment type="function">
    <text evidence="7">Catalyzes the interconversion of 2-phosphoglycerate and 3-phosphoglycerate.</text>
</comment>
<feature type="binding site" evidence="7 11">
    <location>
        <position position="434"/>
    </location>
    <ligand>
        <name>Mn(2+)</name>
        <dbReference type="ChEBI" id="CHEBI:29035"/>
        <label>2</label>
    </ligand>
</feature>
<keyword evidence="6 7" id="KW-0413">Isomerase</keyword>
<dbReference type="EMBL" id="JBHTAR010000011">
    <property type="protein sequence ID" value="MFC7201454.1"/>
    <property type="molecule type" value="Genomic_DNA"/>
</dbReference>
<dbReference type="InterPro" id="IPR005995">
    <property type="entry name" value="Pgm_bpd_ind"/>
</dbReference>
<sequence>MKTALVVLDGWGLGDHDRRNAVLAADTPNFDRLSETGAFGTLATHGRDVGLPEGQMGNSEVGHLTIGSGRVVMQEYTRIQDAIAEDELGENEAIAGAFDYAEEHDGRVHFVGLVSDGGVHSDHEHLHALIELAAERGVPATTHAFTDGRDTSPKGGERYLQTLEEVVDEHGTGDVASVSGRYYAMDRDQNWERTKKAYDVVTRREGMHRADSAVEAVRASYERGDTDEFVEPTAVEGGEPLRDGDSVVFFNFRSDRARQLVRMLADIDPEWDVETSPPDVRVTTMTEYDQEFDLPVAFEPREPANTFGEVLSREGFTQLRIAESEKYPHVTYFLNGGREVEFDGEVRKIVESPDVPTYDLQPEMSAAGVTDTAIDTIEADDPDVLVLNYANADMVGHTGDYEAAIEAVEAVDEQLGRLTDFLDERDAHVCVTADHGNADDMGTEAEPHTAHTFNPVPFVYLAPDGTAGGTRVREGGTLRDVAPTLLSLLGVEKPTEMTGRSLLAD</sequence>
<dbReference type="SUPFAM" id="SSF53649">
    <property type="entry name" value="Alkaline phosphatase-like"/>
    <property type="match status" value="1"/>
</dbReference>
<feature type="domain" description="Metalloenzyme" evidence="12">
    <location>
        <begin position="1"/>
        <end position="493"/>
    </location>
</feature>
<dbReference type="EC" id="5.4.2.12" evidence="7 8"/>
<evidence type="ECO:0000256" key="11">
    <source>
        <dbReference type="PIRSR" id="PIRSR001492-3"/>
    </source>
</evidence>
<feature type="binding site" evidence="7 10">
    <location>
        <begin position="253"/>
        <end position="256"/>
    </location>
    <ligand>
        <name>substrate</name>
    </ligand>
</feature>
<dbReference type="HAMAP" id="MF_01038">
    <property type="entry name" value="GpmI"/>
    <property type="match status" value="1"/>
</dbReference>
<feature type="binding site" evidence="7 10">
    <location>
        <position position="181"/>
    </location>
    <ligand>
        <name>substrate</name>
    </ligand>
</feature>
<dbReference type="InterPro" id="IPR036646">
    <property type="entry name" value="PGAM_B_sf"/>
</dbReference>
<dbReference type="FunFam" id="3.40.1450.10:FF:000002">
    <property type="entry name" value="2,3-bisphosphoglycerate-independent phosphoglycerate mutase"/>
    <property type="match status" value="1"/>
</dbReference>
<dbReference type="Pfam" id="PF01676">
    <property type="entry name" value="Metalloenzyme"/>
    <property type="match status" value="1"/>
</dbReference>
<dbReference type="CDD" id="cd16010">
    <property type="entry name" value="iPGM"/>
    <property type="match status" value="1"/>
</dbReference>
<feature type="domain" description="BPG-independent PGAM N-terminal" evidence="13">
    <location>
        <begin position="79"/>
        <end position="290"/>
    </location>
</feature>
<organism evidence="14 15">
    <name type="scientific">Halospeciosus flavus</name>
    <dbReference type="NCBI Taxonomy" id="3032283"/>
    <lineage>
        <taxon>Archaea</taxon>
        <taxon>Methanobacteriati</taxon>
        <taxon>Methanobacteriota</taxon>
        <taxon>Stenosarchaea group</taxon>
        <taxon>Halobacteria</taxon>
        <taxon>Halobacteriales</taxon>
        <taxon>Halobacteriaceae</taxon>
        <taxon>Halospeciosus</taxon>
    </lineage>
</organism>
<dbReference type="SUPFAM" id="SSF64158">
    <property type="entry name" value="2,3-Bisphosphoglycerate-independent phosphoglycerate mutase, substrate-binding domain"/>
    <property type="match status" value="1"/>
</dbReference>
<dbReference type="PANTHER" id="PTHR31637">
    <property type="entry name" value="2,3-BISPHOSPHOGLYCERATE-INDEPENDENT PHOSPHOGLYCERATE MUTASE"/>
    <property type="match status" value="1"/>
</dbReference>
<evidence type="ECO:0000256" key="9">
    <source>
        <dbReference type="PIRSR" id="PIRSR001492-1"/>
    </source>
</evidence>
<dbReference type="RefSeq" id="WP_279528199.1">
    <property type="nucleotide sequence ID" value="NZ_CP122312.1"/>
</dbReference>
<dbReference type="InterPro" id="IPR011258">
    <property type="entry name" value="BPG-indep_PGM_N"/>
</dbReference>
<evidence type="ECO:0000313" key="14">
    <source>
        <dbReference type="EMBL" id="MFC7201454.1"/>
    </source>
</evidence>
<dbReference type="AlphaFoldDB" id="A0ABD5Z8H8"/>
<dbReference type="GO" id="GO:0030145">
    <property type="term" value="F:manganese ion binding"/>
    <property type="evidence" value="ECO:0007669"/>
    <property type="project" value="UniProtKB-UniRule"/>
</dbReference>
<dbReference type="Pfam" id="PF06415">
    <property type="entry name" value="iPGM_N"/>
    <property type="match status" value="1"/>
</dbReference>
<feature type="binding site" evidence="7 11">
    <location>
        <position position="397"/>
    </location>
    <ligand>
        <name>Mn(2+)</name>
        <dbReference type="ChEBI" id="CHEBI:29035"/>
        <label>1</label>
    </ligand>
</feature>
<dbReference type="InterPro" id="IPR006124">
    <property type="entry name" value="Metalloenzyme"/>
</dbReference>
<feature type="binding site" evidence="7 10">
    <location>
        <position position="120"/>
    </location>
    <ligand>
        <name>substrate</name>
    </ligand>
</feature>
<evidence type="ECO:0000256" key="6">
    <source>
        <dbReference type="ARBA" id="ARBA00023235"/>
    </source>
</evidence>
<gene>
    <name evidence="7 14" type="primary">gpmI</name>
    <name evidence="14" type="ORF">ACFQJ9_18945</name>
</gene>
<comment type="cofactor">
    <cofactor evidence="7">
        <name>Mn(2+)</name>
        <dbReference type="ChEBI" id="CHEBI:29035"/>
    </cofactor>
    <text evidence="7">Binds 2 manganese ions per subunit.</text>
</comment>
<feature type="binding site" evidence="7 11">
    <location>
        <position position="451"/>
    </location>
    <ligand>
        <name>Mn(2+)</name>
        <dbReference type="ChEBI" id="CHEBI:29035"/>
        <label>1</label>
    </ligand>
</feature>
<evidence type="ECO:0000259" key="12">
    <source>
        <dbReference type="Pfam" id="PF01676"/>
    </source>
</evidence>
<dbReference type="InterPro" id="IPR017850">
    <property type="entry name" value="Alkaline_phosphatase_core_sf"/>
</dbReference>
<evidence type="ECO:0000256" key="5">
    <source>
        <dbReference type="ARBA" id="ARBA00023211"/>
    </source>
</evidence>
<name>A0ABD5Z8H8_9EURY</name>
<evidence type="ECO:0000256" key="1">
    <source>
        <dbReference type="ARBA" id="ARBA00004798"/>
    </source>
</evidence>
<evidence type="ECO:0000256" key="7">
    <source>
        <dbReference type="HAMAP-Rule" id="MF_01038"/>
    </source>
</evidence>
<keyword evidence="3 7" id="KW-0479">Metal-binding</keyword>
<evidence type="ECO:0000313" key="15">
    <source>
        <dbReference type="Proteomes" id="UP001596447"/>
    </source>
</evidence>
<keyword evidence="5 7" id="KW-0464">Manganese</keyword>
<evidence type="ECO:0000256" key="10">
    <source>
        <dbReference type="PIRSR" id="PIRSR001492-2"/>
    </source>
</evidence>
<comment type="pathway">
    <text evidence="1 7">Carbohydrate degradation; glycolysis; pyruvate from D-glyceraldehyde 3-phosphate: step 3/5.</text>
</comment>
<dbReference type="GO" id="GO:0006096">
    <property type="term" value="P:glycolytic process"/>
    <property type="evidence" value="ECO:0007669"/>
    <property type="project" value="UniProtKB-UniRule"/>
</dbReference>
<dbReference type="PIRSF" id="PIRSF001492">
    <property type="entry name" value="IPGAM"/>
    <property type="match status" value="1"/>
</dbReference>
<dbReference type="Gene3D" id="3.40.720.10">
    <property type="entry name" value="Alkaline Phosphatase, subunit A"/>
    <property type="match status" value="1"/>
</dbReference>
<feature type="binding site" evidence="7 11">
    <location>
        <position position="435"/>
    </location>
    <ligand>
        <name>Mn(2+)</name>
        <dbReference type="ChEBI" id="CHEBI:29035"/>
        <label>2</label>
    </ligand>
</feature>
<keyword evidence="4 7" id="KW-0324">Glycolysis</keyword>
<feature type="binding site" evidence="7 10">
    <location>
        <begin position="149"/>
        <end position="150"/>
    </location>
    <ligand>
        <name>substrate</name>
    </ligand>
</feature>
<keyword evidence="15" id="KW-1185">Reference proteome</keyword>
<feature type="active site" description="Phosphoserine intermediate" evidence="7 9">
    <location>
        <position position="59"/>
    </location>
</feature>
<feature type="binding site" evidence="7 11">
    <location>
        <position position="9"/>
    </location>
    <ligand>
        <name>Mn(2+)</name>
        <dbReference type="ChEBI" id="CHEBI:29035"/>
        <label>2</label>
    </ligand>
</feature>
<dbReference type="PANTHER" id="PTHR31637:SF0">
    <property type="entry name" value="2,3-BISPHOSPHOGLYCERATE-INDEPENDENT PHOSPHOGLYCERATE MUTASE"/>
    <property type="match status" value="1"/>
</dbReference>
<dbReference type="NCBIfam" id="TIGR01307">
    <property type="entry name" value="pgm_bpd_ind"/>
    <property type="match status" value="1"/>
</dbReference>